<comment type="caution">
    <text evidence="10">The sequence shown here is derived from an EMBL/GenBank/DDBJ whole genome shotgun (WGS) entry which is preliminary data.</text>
</comment>
<dbReference type="InterPro" id="IPR005829">
    <property type="entry name" value="Sugar_transporter_CS"/>
</dbReference>
<feature type="transmembrane region" description="Helical" evidence="8">
    <location>
        <begin position="398"/>
        <end position="416"/>
    </location>
</feature>
<dbReference type="PANTHER" id="PTHR48022:SF11">
    <property type="entry name" value="MONOSACCHARIDE TRANSPORTER (HXT8), PUTATIVE (AFU_ORTHOLOGUE AFUA_2G08120)-RELATED"/>
    <property type="match status" value="1"/>
</dbReference>
<evidence type="ECO:0000256" key="4">
    <source>
        <dbReference type="ARBA" id="ARBA00022692"/>
    </source>
</evidence>
<keyword evidence="3" id="KW-0813">Transport</keyword>
<dbReference type="GO" id="GO:0016020">
    <property type="term" value="C:membrane"/>
    <property type="evidence" value="ECO:0007669"/>
    <property type="project" value="UniProtKB-SubCell"/>
</dbReference>
<dbReference type="InterPro" id="IPR003663">
    <property type="entry name" value="Sugar/inositol_transpt"/>
</dbReference>
<keyword evidence="6 8" id="KW-0472">Membrane</keyword>
<dbReference type="InterPro" id="IPR005828">
    <property type="entry name" value="MFS_sugar_transport-like"/>
</dbReference>
<dbReference type="Gene3D" id="1.20.1250.20">
    <property type="entry name" value="MFS general substrate transporter like domains"/>
    <property type="match status" value="1"/>
</dbReference>
<evidence type="ECO:0000259" key="9">
    <source>
        <dbReference type="PROSITE" id="PS50850"/>
    </source>
</evidence>
<dbReference type="AlphaFoldDB" id="A0A072NW32"/>
<gene>
    <name evidence="10" type="ORF">A1O9_12108</name>
</gene>
<sequence>MGLVIGLPAFFQYFNISLEDTSGNQIAGATNGLYSGGGIIGCALVPWLLDRLDRRRTIQISAALAILSAGLQSGSVHIVMFLIARFLNGLAVGMLDVSIPVFQSEISPAHQRGRMVGAHGVLIVIGYSMAGFSGFGTYYASPTVSWRLCLSLQIIAPLFLFLGSPWVPESPRWLIDKNRSQEGFAVLRKLHNRPEDPNETTAKEEFIQIQRQIELERAENINKGWGHLFKKPSYRKRLLLGFGTQFIAQSTGVLVVNNYQILLYRSLGITGSLPLLLNAIYNSIAAFMNYINSIVLDRLGRVRIMLIGLVSYSPFNVSFRPHSATQTAGPATGFGVFFLFLFVVFYGGCMEATSYVYCSELFPTPLRAQGTGFSVGGLFTATLIYTQSAPVAFAEVGWKFYILFIILPILGAWLMWKFFPETKLLSLEEIAGLFGDDVALDIRNLTPEAREALDREMAAVRSPGDERIRRVSEASISPHANEKTITESQLEKA</sequence>
<feature type="region of interest" description="Disordered" evidence="7">
    <location>
        <begin position="460"/>
        <end position="493"/>
    </location>
</feature>
<organism evidence="10 11">
    <name type="scientific">Exophiala aquamarina CBS 119918</name>
    <dbReference type="NCBI Taxonomy" id="1182545"/>
    <lineage>
        <taxon>Eukaryota</taxon>
        <taxon>Fungi</taxon>
        <taxon>Dikarya</taxon>
        <taxon>Ascomycota</taxon>
        <taxon>Pezizomycotina</taxon>
        <taxon>Eurotiomycetes</taxon>
        <taxon>Chaetothyriomycetidae</taxon>
        <taxon>Chaetothyriales</taxon>
        <taxon>Herpotrichiellaceae</taxon>
        <taxon>Exophiala</taxon>
    </lineage>
</organism>
<keyword evidence="4 8" id="KW-0812">Transmembrane</keyword>
<dbReference type="PRINTS" id="PR00171">
    <property type="entry name" value="SUGRTRNSPORT"/>
</dbReference>
<evidence type="ECO:0000256" key="7">
    <source>
        <dbReference type="SAM" id="MobiDB-lite"/>
    </source>
</evidence>
<dbReference type="EMBL" id="AMGV01000021">
    <property type="protein sequence ID" value="KEF51771.1"/>
    <property type="molecule type" value="Genomic_DNA"/>
</dbReference>
<feature type="domain" description="Major facilitator superfamily (MFS) profile" evidence="9">
    <location>
        <begin position="1"/>
        <end position="423"/>
    </location>
</feature>
<feature type="compositionally biased region" description="Basic and acidic residues" evidence="7">
    <location>
        <begin position="480"/>
        <end position="493"/>
    </location>
</feature>
<evidence type="ECO:0000256" key="3">
    <source>
        <dbReference type="ARBA" id="ARBA00022448"/>
    </source>
</evidence>
<feature type="transmembrane region" description="Helical" evidence="8">
    <location>
        <begin position="32"/>
        <end position="49"/>
    </location>
</feature>
<dbReference type="OrthoDB" id="6612291at2759"/>
<dbReference type="PROSITE" id="PS00217">
    <property type="entry name" value="SUGAR_TRANSPORT_2"/>
    <property type="match status" value="1"/>
</dbReference>
<feature type="transmembrane region" description="Helical" evidence="8">
    <location>
        <begin position="61"/>
        <end position="80"/>
    </location>
</feature>
<feature type="transmembrane region" description="Helical" evidence="8">
    <location>
        <begin position="331"/>
        <end position="358"/>
    </location>
</feature>
<evidence type="ECO:0000256" key="1">
    <source>
        <dbReference type="ARBA" id="ARBA00004141"/>
    </source>
</evidence>
<reference evidence="10 11" key="1">
    <citation type="submission" date="2013-03" db="EMBL/GenBank/DDBJ databases">
        <title>The Genome Sequence of Exophiala aquamarina CBS 119918.</title>
        <authorList>
            <consortium name="The Broad Institute Genomics Platform"/>
            <person name="Cuomo C."/>
            <person name="de Hoog S."/>
            <person name="Gorbushina A."/>
            <person name="Walker B."/>
            <person name="Young S.K."/>
            <person name="Zeng Q."/>
            <person name="Gargeya S."/>
            <person name="Fitzgerald M."/>
            <person name="Haas B."/>
            <person name="Abouelleil A."/>
            <person name="Allen A.W."/>
            <person name="Alvarado L."/>
            <person name="Arachchi H.M."/>
            <person name="Berlin A.M."/>
            <person name="Chapman S.B."/>
            <person name="Gainer-Dewar J."/>
            <person name="Goldberg J."/>
            <person name="Griggs A."/>
            <person name="Gujja S."/>
            <person name="Hansen M."/>
            <person name="Howarth C."/>
            <person name="Imamovic A."/>
            <person name="Ireland A."/>
            <person name="Larimer J."/>
            <person name="McCowan C."/>
            <person name="Murphy C."/>
            <person name="Pearson M."/>
            <person name="Poon T.W."/>
            <person name="Priest M."/>
            <person name="Roberts A."/>
            <person name="Saif S."/>
            <person name="Shea T."/>
            <person name="Sisk P."/>
            <person name="Sykes S."/>
            <person name="Wortman J."/>
            <person name="Nusbaum C."/>
            <person name="Birren B."/>
        </authorList>
    </citation>
    <scope>NUCLEOTIDE SEQUENCE [LARGE SCALE GENOMIC DNA]</scope>
    <source>
        <strain evidence="10 11">CBS 119918</strain>
    </source>
</reference>
<dbReference type="SUPFAM" id="SSF103473">
    <property type="entry name" value="MFS general substrate transporter"/>
    <property type="match status" value="1"/>
</dbReference>
<accession>A0A072NW32</accession>
<evidence type="ECO:0000256" key="5">
    <source>
        <dbReference type="ARBA" id="ARBA00022989"/>
    </source>
</evidence>
<feature type="transmembrane region" description="Helical" evidence="8">
    <location>
        <begin position="116"/>
        <end position="139"/>
    </location>
</feature>
<feature type="compositionally biased region" description="Basic and acidic residues" evidence="7">
    <location>
        <begin position="460"/>
        <end position="472"/>
    </location>
</feature>
<evidence type="ECO:0000256" key="8">
    <source>
        <dbReference type="SAM" id="Phobius"/>
    </source>
</evidence>
<evidence type="ECO:0000256" key="2">
    <source>
        <dbReference type="ARBA" id="ARBA00010992"/>
    </source>
</evidence>
<dbReference type="RefSeq" id="XP_013254361.1">
    <property type="nucleotide sequence ID" value="XM_013398907.1"/>
</dbReference>
<dbReference type="Pfam" id="PF00083">
    <property type="entry name" value="Sugar_tr"/>
    <property type="match status" value="1"/>
</dbReference>
<dbReference type="InterPro" id="IPR036259">
    <property type="entry name" value="MFS_trans_sf"/>
</dbReference>
<dbReference type="GeneID" id="25287003"/>
<dbReference type="GO" id="GO:0005351">
    <property type="term" value="F:carbohydrate:proton symporter activity"/>
    <property type="evidence" value="ECO:0007669"/>
    <property type="project" value="TreeGrafter"/>
</dbReference>
<feature type="transmembrane region" description="Helical" evidence="8">
    <location>
        <begin position="370"/>
        <end position="386"/>
    </location>
</feature>
<proteinExistence type="inferred from homology"/>
<dbReference type="InterPro" id="IPR020846">
    <property type="entry name" value="MFS_dom"/>
</dbReference>
<comment type="similarity">
    <text evidence="2">Belongs to the major facilitator superfamily. Sugar transporter (TC 2.A.1.1) family.</text>
</comment>
<evidence type="ECO:0000256" key="6">
    <source>
        <dbReference type="ARBA" id="ARBA00023136"/>
    </source>
</evidence>
<evidence type="ECO:0000313" key="11">
    <source>
        <dbReference type="Proteomes" id="UP000027920"/>
    </source>
</evidence>
<keyword evidence="5 8" id="KW-1133">Transmembrane helix</keyword>
<dbReference type="InterPro" id="IPR050360">
    <property type="entry name" value="MFS_Sugar_Transporters"/>
</dbReference>
<dbReference type="PANTHER" id="PTHR48022">
    <property type="entry name" value="PLASTIDIC GLUCOSE TRANSPORTER 4"/>
    <property type="match status" value="1"/>
</dbReference>
<feature type="transmembrane region" description="Helical" evidence="8">
    <location>
        <begin position="145"/>
        <end position="167"/>
    </location>
</feature>
<dbReference type="Proteomes" id="UP000027920">
    <property type="component" value="Unassembled WGS sequence"/>
</dbReference>
<evidence type="ECO:0000313" key="10">
    <source>
        <dbReference type="EMBL" id="KEF51771.1"/>
    </source>
</evidence>
<name>A0A072NW32_9EURO</name>
<dbReference type="VEuPathDB" id="FungiDB:A1O9_12108"/>
<dbReference type="PROSITE" id="PS50850">
    <property type="entry name" value="MFS"/>
    <property type="match status" value="1"/>
</dbReference>
<dbReference type="HOGENOM" id="CLU_001265_30_13_1"/>
<comment type="subcellular location">
    <subcellularLocation>
        <location evidence="1">Membrane</location>
        <topology evidence="1">Multi-pass membrane protein</topology>
    </subcellularLocation>
</comment>
<keyword evidence="11" id="KW-1185">Reference proteome</keyword>
<protein>
    <recommendedName>
        <fullName evidence="9">Major facilitator superfamily (MFS) profile domain-containing protein</fullName>
    </recommendedName>
</protein>